<evidence type="ECO:0000256" key="7">
    <source>
        <dbReference type="ARBA" id="ARBA00051086"/>
    </source>
</evidence>
<evidence type="ECO:0000259" key="12">
    <source>
        <dbReference type="PROSITE" id="PS51462"/>
    </source>
</evidence>
<evidence type="ECO:0000256" key="2">
    <source>
        <dbReference type="ARBA" id="ARBA00004496"/>
    </source>
</evidence>
<dbReference type="Proteomes" id="UP000494165">
    <property type="component" value="Unassembled WGS sequence"/>
</dbReference>
<proteinExistence type="predicted"/>
<name>A0A8S1BVG9_9INSE</name>
<dbReference type="PROSITE" id="PS51462">
    <property type="entry name" value="NUDIX"/>
    <property type="match status" value="1"/>
</dbReference>
<dbReference type="InterPro" id="IPR004385">
    <property type="entry name" value="NDP_pyrophosphatase"/>
</dbReference>
<dbReference type="GO" id="GO:0046872">
    <property type="term" value="F:metal ion binding"/>
    <property type="evidence" value="ECO:0007669"/>
    <property type="project" value="InterPro"/>
</dbReference>
<keyword evidence="5" id="KW-0378">Hydrolase</keyword>
<gene>
    <name evidence="13" type="ORF">CLODIP_2_CD08828</name>
</gene>
<dbReference type="Gene3D" id="3.90.79.10">
    <property type="entry name" value="Nucleoside Triphosphate Pyrophosphohydrolase"/>
    <property type="match status" value="1"/>
</dbReference>
<comment type="catalytic activity">
    <reaction evidence="7">
        <text>UDP-sugar + H2O = UMP + alpha-D-aldose 1-phosphate.</text>
        <dbReference type="EC" id="3.6.1.45"/>
    </reaction>
</comment>
<dbReference type="CDD" id="cd18887">
    <property type="entry name" value="NUDIX_UGPPase_Nudt14"/>
    <property type="match status" value="1"/>
</dbReference>
<evidence type="ECO:0000256" key="3">
    <source>
        <dbReference type="ARBA" id="ARBA00011738"/>
    </source>
</evidence>
<evidence type="ECO:0000313" key="13">
    <source>
        <dbReference type="EMBL" id="CAB3360578.1"/>
    </source>
</evidence>
<dbReference type="PANTHER" id="PTHR11839:SF15">
    <property type="entry name" value="URIDINE DIPHOSPHATE GLUCOSE PYROPHOSPHATASE NUDT14"/>
    <property type="match status" value="1"/>
</dbReference>
<evidence type="ECO:0000256" key="5">
    <source>
        <dbReference type="ARBA" id="ARBA00022801"/>
    </source>
</evidence>
<evidence type="ECO:0000256" key="1">
    <source>
        <dbReference type="ARBA" id="ARBA00001946"/>
    </source>
</evidence>
<evidence type="ECO:0000256" key="6">
    <source>
        <dbReference type="ARBA" id="ARBA00022842"/>
    </source>
</evidence>
<keyword evidence="6" id="KW-0460">Magnesium</keyword>
<evidence type="ECO:0000256" key="9">
    <source>
        <dbReference type="ARBA" id="ARBA00066480"/>
    </source>
</evidence>
<evidence type="ECO:0000256" key="10">
    <source>
        <dbReference type="ARBA" id="ARBA00071467"/>
    </source>
</evidence>
<dbReference type="SUPFAM" id="SSF55811">
    <property type="entry name" value="Nudix"/>
    <property type="match status" value="1"/>
</dbReference>
<dbReference type="FunFam" id="3.90.79.10:FF:000035">
    <property type="entry name" value="Uridine diphosphate glucose pyrophosphatase"/>
    <property type="match status" value="1"/>
</dbReference>
<keyword evidence="4" id="KW-0963">Cytoplasm</keyword>
<dbReference type="NCBIfam" id="TIGR00052">
    <property type="entry name" value="nudix-type nucleoside diphosphatase, YffH/AdpP family"/>
    <property type="match status" value="1"/>
</dbReference>
<sequence>MEKLSDVVCKSFTENSPYVKPYHMFFVQDGRKRRWDLLKLHDSVAILIFNVTRQVLVLVKQFRPAVYLSNVQDEDKVLEKHIDTSKYPAELGLTIELCAGIVDKNKTLEEIACEEVDEECGYTVQPADLQKIVCYRSGVGASGDKQTVYYVEVTDKMRTSKGGGNLDEGELIEVIEMSIEEAKEYMKREDVLSPGGFLFALTWFFHMKNIK</sequence>
<dbReference type="EMBL" id="CADEPI010000003">
    <property type="protein sequence ID" value="CAB3360578.1"/>
    <property type="molecule type" value="Genomic_DNA"/>
</dbReference>
<evidence type="ECO:0000256" key="8">
    <source>
        <dbReference type="ARBA" id="ARBA00054674"/>
    </source>
</evidence>
<comment type="function">
    <text evidence="8">Hydrolyzes UDP-glucose to glucose 1-phosphate and UMP and ADP-ribose to ribose 5-phosphate and AMP. The physiological substrate is probably UDP-glucose. Poor activity on other substrates such as ADP-glucose, CDP-glucose, GDP-glucose and GDP-mannose.</text>
</comment>
<dbReference type="EC" id="3.6.1.45" evidence="9"/>
<protein>
    <recommendedName>
        <fullName evidence="10">Uridine diphosphate glucose pyrophosphatase NUDT14</fullName>
        <ecNumber evidence="9">3.6.1.45</ecNumber>
    </recommendedName>
    <alternativeName>
        <fullName evidence="11">Nucleoside diphosphate-linked moiety X motif 14</fullName>
    </alternativeName>
</protein>
<dbReference type="OrthoDB" id="10249920at2759"/>
<dbReference type="AlphaFoldDB" id="A0A8S1BVG9"/>
<dbReference type="InterPro" id="IPR000086">
    <property type="entry name" value="NUDIX_hydrolase_dom"/>
</dbReference>
<dbReference type="GO" id="GO:0006753">
    <property type="term" value="P:nucleoside phosphate metabolic process"/>
    <property type="evidence" value="ECO:0007669"/>
    <property type="project" value="TreeGrafter"/>
</dbReference>
<organism evidence="13 14">
    <name type="scientific">Cloeon dipterum</name>
    <dbReference type="NCBI Taxonomy" id="197152"/>
    <lineage>
        <taxon>Eukaryota</taxon>
        <taxon>Metazoa</taxon>
        <taxon>Ecdysozoa</taxon>
        <taxon>Arthropoda</taxon>
        <taxon>Hexapoda</taxon>
        <taxon>Insecta</taxon>
        <taxon>Pterygota</taxon>
        <taxon>Palaeoptera</taxon>
        <taxon>Ephemeroptera</taxon>
        <taxon>Pisciforma</taxon>
        <taxon>Baetidae</taxon>
        <taxon>Cloeon</taxon>
    </lineage>
</organism>
<comment type="subcellular location">
    <subcellularLocation>
        <location evidence="2">Cytoplasm</location>
    </subcellularLocation>
</comment>
<dbReference type="PANTHER" id="PTHR11839">
    <property type="entry name" value="UDP/ADP-SUGAR PYROPHOSPHATASE"/>
    <property type="match status" value="1"/>
</dbReference>
<accession>A0A8S1BVG9</accession>
<comment type="caution">
    <text evidence="13">The sequence shown here is derived from an EMBL/GenBank/DDBJ whole genome shotgun (WGS) entry which is preliminary data.</text>
</comment>
<evidence type="ECO:0000313" key="14">
    <source>
        <dbReference type="Proteomes" id="UP000494165"/>
    </source>
</evidence>
<dbReference type="GO" id="GO:0019693">
    <property type="term" value="P:ribose phosphate metabolic process"/>
    <property type="evidence" value="ECO:0007669"/>
    <property type="project" value="TreeGrafter"/>
</dbReference>
<dbReference type="GO" id="GO:0005737">
    <property type="term" value="C:cytoplasm"/>
    <property type="evidence" value="ECO:0007669"/>
    <property type="project" value="UniProtKB-SubCell"/>
</dbReference>
<comment type="cofactor">
    <cofactor evidence="1">
        <name>Mg(2+)</name>
        <dbReference type="ChEBI" id="CHEBI:18420"/>
    </cofactor>
</comment>
<dbReference type="InterPro" id="IPR015797">
    <property type="entry name" value="NUDIX_hydrolase-like_dom_sf"/>
</dbReference>
<evidence type="ECO:0000256" key="4">
    <source>
        <dbReference type="ARBA" id="ARBA00022490"/>
    </source>
</evidence>
<feature type="domain" description="Nudix hydrolase" evidence="12">
    <location>
        <begin position="39"/>
        <end position="205"/>
    </location>
</feature>
<comment type="subunit">
    <text evidence="3">Homodimer.</text>
</comment>
<evidence type="ECO:0000256" key="11">
    <source>
        <dbReference type="ARBA" id="ARBA00080475"/>
    </source>
</evidence>
<reference evidence="13 14" key="1">
    <citation type="submission" date="2020-04" db="EMBL/GenBank/DDBJ databases">
        <authorList>
            <person name="Alioto T."/>
            <person name="Alioto T."/>
            <person name="Gomez Garrido J."/>
        </authorList>
    </citation>
    <scope>NUCLEOTIDE SEQUENCE [LARGE SCALE GENOMIC DNA]</scope>
</reference>
<keyword evidence="14" id="KW-1185">Reference proteome</keyword>
<dbReference type="GO" id="GO:0008768">
    <property type="term" value="F:UDP-sugar diphosphatase activity"/>
    <property type="evidence" value="ECO:0007669"/>
    <property type="project" value="UniProtKB-EC"/>
</dbReference>